<evidence type="ECO:0000313" key="2">
    <source>
        <dbReference type="Proteomes" id="UP001147752"/>
    </source>
</evidence>
<keyword evidence="2" id="KW-1185">Reference proteome</keyword>
<organism evidence="1 2">
    <name type="scientific">Penicillium concentricum</name>
    <dbReference type="NCBI Taxonomy" id="293559"/>
    <lineage>
        <taxon>Eukaryota</taxon>
        <taxon>Fungi</taxon>
        <taxon>Dikarya</taxon>
        <taxon>Ascomycota</taxon>
        <taxon>Pezizomycotina</taxon>
        <taxon>Eurotiomycetes</taxon>
        <taxon>Eurotiomycetidae</taxon>
        <taxon>Eurotiales</taxon>
        <taxon>Aspergillaceae</taxon>
        <taxon>Penicillium</taxon>
    </lineage>
</organism>
<accession>A0A9W9UUB6</accession>
<sequence>MLVDGQLLKTMDLADKLAKLHFDEPTATMGHLPSETRLAEFSKWKKATLLKREALGFPVVCPEDVEME</sequence>
<dbReference type="RefSeq" id="XP_056575036.1">
    <property type="nucleotide sequence ID" value="XM_056729221.1"/>
</dbReference>
<evidence type="ECO:0000313" key="1">
    <source>
        <dbReference type="EMBL" id="KAJ5356889.1"/>
    </source>
</evidence>
<dbReference type="OrthoDB" id="2823490at2759"/>
<reference evidence="1" key="1">
    <citation type="submission" date="2022-12" db="EMBL/GenBank/DDBJ databases">
        <authorList>
            <person name="Petersen C."/>
        </authorList>
    </citation>
    <scope>NUCLEOTIDE SEQUENCE</scope>
    <source>
        <strain evidence="1">IBT 3081</strain>
    </source>
</reference>
<proteinExistence type="predicted"/>
<dbReference type="GeneID" id="81468404"/>
<protein>
    <submittedName>
        <fullName evidence="1">Uncharacterized protein</fullName>
    </submittedName>
</protein>
<gene>
    <name evidence="1" type="ORF">N7517_011498</name>
</gene>
<dbReference type="EMBL" id="JAPZBT010000006">
    <property type="protein sequence ID" value="KAJ5356889.1"/>
    <property type="molecule type" value="Genomic_DNA"/>
</dbReference>
<dbReference type="AlphaFoldDB" id="A0A9W9UUB6"/>
<reference evidence="1" key="2">
    <citation type="journal article" date="2023" name="IMA Fungus">
        <title>Comparative genomic study of the Penicillium genus elucidates a diverse pangenome and 15 lateral gene transfer events.</title>
        <authorList>
            <person name="Petersen C."/>
            <person name="Sorensen T."/>
            <person name="Nielsen M.R."/>
            <person name="Sondergaard T.E."/>
            <person name="Sorensen J.L."/>
            <person name="Fitzpatrick D.A."/>
            <person name="Frisvad J.C."/>
            <person name="Nielsen K.L."/>
        </authorList>
    </citation>
    <scope>NUCLEOTIDE SEQUENCE</scope>
    <source>
        <strain evidence="1">IBT 3081</strain>
    </source>
</reference>
<name>A0A9W9UUB6_9EURO</name>
<comment type="caution">
    <text evidence="1">The sequence shown here is derived from an EMBL/GenBank/DDBJ whole genome shotgun (WGS) entry which is preliminary data.</text>
</comment>
<dbReference type="Proteomes" id="UP001147752">
    <property type="component" value="Unassembled WGS sequence"/>
</dbReference>